<dbReference type="Proteomes" id="UP000247810">
    <property type="component" value="Unassembled WGS sequence"/>
</dbReference>
<keyword evidence="2" id="KW-1185">Reference proteome</keyword>
<dbReference type="VEuPathDB" id="FungiDB:BO71DRAFT_400591"/>
<feature type="non-terminal residue" evidence="1">
    <location>
        <position position="208"/>
    </location>
</feature>
<dbReference type="Gene3D" id="1.25.40.20">
    <property type="entry name" value="Ankyrin repeat-containing domain"/>
    <property type="match status" value="1"/>
</dbReference>
<dbReference type="EMBL" id="KZ825918">
    <property type="protein sequence ID" value="PYH92372.1"/>
    <property type="molecule type" value="Genomic_DNA"/>
</dbReference>
<sequence length="208" mass="23551">MMFRGGARFTYANVFDAICFLQKPQWLQQTIRSGTSLAAVKSADRVTVIHRIASDYPSQLQIFQMVYDEAPQLATWTDQYHLSVLKYTLHGGNPAMVSSLLRHPDNLFSLEPNKKSVFTAVVAMGQIDHIQILLNNPAVDLFEFHNTDSLRATPLGTALASGRDYIVYLMLAHPRMRLSACFAELLLDFIEEFDKPKDWIDLVKSVTQ</sequence>
<dbReference type="InterPro" id="IPR036770">
    <property type="entry name" value="Ankyrin_rpt-contain_sf"/>
</dbReference>
<dbReference type="STRING" id="1448320.A0A319EN53"/>
<name>A0A319EN53_9EURO</name>
<organism evidence="1 2">
    <name type="scientific">Aspergillus ellipticus CBS 707.79</name>
    <dbReference type="NCBI Taxonomy" id="1448320"/>
    <lineage>
        <taxon>Eukaryota</taxon>
        <taxon>Fungi</taxon>
        <taxon>Dikarya</taxon>
        <taxon>Ascomycota</taxon>
        <taxon>Pezizomycotina</taxon>
        <taxon>Eurotiomycetes</taxon>
        <taxon>Eurotiomycetidae</taxon>
        <taxon>Eurotiales</taxon>
        <taxon>Aspergillaceae</taxon>
        <taxon>Aspergillus</taxon>
        <taxon>Aspergillus subgen. Circumdati</taxon>
    </lineage>
</organism>
<gene>
    <name evidence="1" type="ORF">BO71DRAFT_400591</name>
</gene>
<protein>
    <recommendedName>
        <fullName evidence="3">Ankyrin</fullName>
    </recommendedName>
</protein>
<proteinExistence type="predicted"/>
<evidence type="ECO:0008006" key="3">
    <source>
        <dbReference type="Google" id="ProtNLM"/>
    </source>
</evidence>
<reference evidence="1 2" key="1">
    <citation type="submission" date="2018-02" db="EMBL/GenBank/DDBJ databases">
        <title>The genomes of Aspergillus section Nigri reveals drivers in fungal speciation.</title>
        <authorList>
            <consortium name="DOE Joint Genome Institute"/>
            <person name="Vesth T.C."/>
            <person name="Nybo J."/>
            <person name="Theobald S."/>
            <person name="Brandl J."/>
            <person name="Frisvad J.C."/>
            <person name="Nielsen K.F."/>
            <person name="Lyhne E.K."/>
            <person name="Kogle M.E."/>
            <person name="Kuo A."/>
            <person name="Riley R."/>
            <person name="Clum A."/>
            <person name="Nolan M."/>
            <person name="Lipzen A."/>
            <person name="Salamov A."/>
            <person name="Henrissat B."/>
            <person name="Wiebenga A."/>
            <person name="De vries R.P."/>
            <person name="Grigoriev I.V."/>
            <person name="Mortensen U.H."/>
            <person name="Andersen M.R."/>
            <person name="Baker S.E."/>
        </authorList>
    </citation>
    <scope>NUCLEOTIDE SEQUENCE [LARGE SCALE GENOMIC DNA]</scope>
    <source>
        <strain evidence="1 2">CBS 707.79</strain>
    </source>
</reference>
<accession>A0A319EN53</accession>
<dbReference type="SUPFAM" id="SSF48403">
    <property type="entry name" value="Ankyrin repeat"/>
    <property type="match status" value="1"/>
</dbReference>
<evidence type="ECO:0000313" key="2">
    <source>
        <dbReference type="Proteomes" id="UP000247810"/>
    </source>
</evidence>
<dbReference type="AlphaFoldDB" id="A0A319EN53"/>
<evidence type="ECO:0000313" key="1">
    <source>
        <dbReference type="EMBL" id="PYH92372.1"/>
    </source>
</evidence>